<dbReference type="GO" id="GO:0006890">
    <property type="term" value="P:retrograde vesicle-mediated transport, Golgi to endoplasmic reticulum"/>
    <property type="evidence" value="ECO:0007669"/>
    <property type="project" value="TreeGrafter"/>
</dbReference>
<keyword evidence="7" id="KW-0175">Coiled coil</keyword>
<evidence type="ECO:0000256" key="1">
    <source>
        <dbReference type="ARBA" id="ARBA00004211"/>
    </source>
</evidence>
<keyword evidence="4" id="KW-0812">Transmembrane</keyword>
<comment type="subcellular location">
    <subcellularLocation>
        <location evidence="1">Membrane</location>
        <topology evidence="1">Single-pass type IV membrane protein</topology>
    </subcellularLocation>
</comment>
<evidence type="ECO:0000256" key="2">
    <source>
        <dbReference type="ARBA" id="ARBA00009063"/>
    </source>
</evidence>
<name>A0A0A8Y700_ARUDO</name>
<evidence type="ECO:0000256" key="8">
    <source>
        <dbReference type="ARBA" id="ARBA00023136"/>
    </source>
</evidence>
<keyword evidence="6" id="KW-1133">Transmembrane helix</keyword>
<keyword evidence="5" id="KW-0653">Protein transport</keyword>
<feature type="region of interest" description="Disordered" evidence="9">
    <location>
        <begin position="1"/>
        <end position="22"/>
    </location>
</feature>
<protein>
    <submittedName>
        <fullName evidence="10">Pco135291a</fullName>
    </submittedName>
</protein>
<comment type="similarity">
    <text evidence="2">Belongs to the syntaxin family.</text>
</comment>
<dbReference type="PANTHER" id="PTHR15959">
    <property type="entry name" value="SYNTAXIN-18"/>
    <property type="match status" value="1"/>
</dbReference>
<evidence type="ECO:0000256" key="9">
    <source>
        <dbReference type="SAM" id="MobiDB-lite"/>
    </source>
</evidence>
<dbReference type="PANTHER" id="PTHR15959:SF0">
    <property type="entry name" value="SYNTAXIN-18"/>
    <property type="match status" value="1"/>
</dbReference>
<evidence type="ECO:0000256" key="3">
    <source>
        <dbReference type="ARBA" id="ARBA00022448"/>
    </source>
</evidence>
<reference evidence="10" key="2">
    <citation type="journal article" date="2015" name="Data Brief">
        <title>Shoot transcriptome of the giant reed, Arundo donax.</title>
        <authorList>
            <person name="Barrero R.A."/>
            <person name="Guerrero F.D."/>
            <person name="Moolhuijzen P."/>
            <person name="Goolsby J.A."/>
            <person name="Tidwell J."/>
            <person name="Bellgard S.E."/>
            <person name="Bellgard M.I."/>
        </authorList>
    </citation>
    <scope>NUCLEOTIDE SEQUENCE</scope>
    <source>
        <tissue evidence="10">Shoot tissue taken approximately 20 cm above the soil surface</tissue>
    </source>
</reference>
<dbReference type="AlphaFoldDB" id="A0A0A8Y700"/>
<evidence type="ECO:0000256" key="5">
    <source>
        <dbReference type="ARBA" id="ARBA00022927"/>
    </source>
</evidence>
<dbReference type="GO" id="GO:0015031">
    <property type="term" value="P:protein transport"/>
    <property type="evidence" value="ECO:0007669"/>
    <property type="project" value="UniProtKB-KW"/>
</dbReference>
<evidence type="ECO:0000313" key="10">
    <source>
        <dbReference type="EMBL" id="JAD21839.1"/>
    </source>
</evidence>
<accession>A0A0A8Y700</accession>
<evidence type="ECO:0000256" key="6">
    <source>
        <dbReference type="ARBA" id="ARBA00022989"/>
    </source>
</evidence>
<dbReference type="EMBL" id="GBRH01276056">
    <property type="protein sequence ID" value="JAD21839.1"/>
    <property type="molecule type" value="Transcribed_RNA"/>
</dbReference>
<reference evidence="10" key="1">
    <citation type="submission" date="2014-09" db="EMBL/GenBank/DDBJ databases">
        <authorList>
            <person name="Magalhaes I.L.F."/>
            <person name="Oliveira U."/>
            <person name="Santos F.R."/>
            <person name="Vidigal T.H.D.A."/>
            <person name="Brescovit A.D."/>
            <person name="Santos A.J."/>
        </authorList>
    </citation>
    <scope>NUCLEOTIDE SEQUENCE</scope>
    <source>
        <tissue evidence="10">Shoot tissue taken approximately 20 cm above the soil surface</tissue>
    </source>
</reference>
<keyword evidence="8" id="KW-0472">Membrane</keyword>
<dbReference type="GO" id="GO:0031201">
    <property type="term" value="C:SNARE complex"/>
    <property type="evidence" value="ECO:0007669"/>
    <property type="project" value="TreeGrafter"/>
</dbReference>
<evidence type="ECO:0000256" key="7">
    <source>
        <dbReference type="ARBA" id="ARBA00023054"/>
    </source>
</evidence>
<dbReference type="GO" id="GO:0005783">
    <property type="term" value="C:endoplasmic reticulum"/>
    <property type="evidence" value="ECO:0007669"/>
    <property type="project" value="TreeGrafter"/>
</dbReference>
<evidence type="ECO:0000256" key="4">
    <source>
        <dbReference type="ARBA" id="ARBA00022692"/>
    </source>
</evidence>
<proteinExistence type="inferred from homology"/>
<organism evidence="10">
    <name type="scientific">Arundo donax</name>
    <name type="common">Giant reed</name>
    <name type="synonym">Donax arundinaceus</name>
    <dbReference type="NCBI Taxonomy" id="35708"/>
    <lineage>
        <taxon>Eukaryota</taxon>
        <taxon>Viridiplantae</taxon>
        <taxon>Streptophyta</taxon>
        <taxon>Embryophyta</taxon>
        <taxon>Tracheophyta</taxon>
        <taxon>Spermatophyta</taxon>
        <taxon>Magnoliopsida</taxon>
        <taxon>Liliopsida</taxon>
        <taxon>Poales</taxon>
        <taxon>Poaceae</taxon>
        <taxon>PACMAD clade</taxon>
        <taxon>Arundinoideae</taxon>
        <taxon>Arundineae</taxon>
        <taxon>Arundo</taxon>
    </lineage>
</organism>
<sequence length="101" mass="11553">MPRNKIQKKPDMKPAEQSRSNLVLKSDVSKVGDQEVSAAPMRIQEQLVDDETRALQVELTSLLDAVQETETKMMEMSALNHLMSTYVLQQAQQIQYLYDQV</sequence>
<keyword evidence="3" id="KW-0813">Transport</keyword>